<dbReference type="AlphaFoldDB" id="A0A558BZG2"/>
<gene>
    <name evidence="1" type="ORF">FNT36_10680</name>
</gene>
<comment type="caution">
    <text evidence="1">The sequence shown here is derived from an EMBL/GenBank/DDBJ whole genome shotgun (WGS) entry which is preliminary data.</text>
</comment>
<dbReference type="OrthoDB" id="882705at2"/>
<dbReference type="EMBL" id="VMRJ01000002">
    <property type="protein sequence ID" value="TVT41877.1"/>
    <property type="molecule type" value="Genomic_DNA"/>
</dbReference>
<keyword evidence="2" id="KW-1185">Reference proteome</keyword>
<name>A0A558BZG2_9BACT</name>
<evidence type="ECO:0000313" key="2">
    <source>
        <dbReference type="Proteomes" id="UP000317624"/>
    </source>
</evidence>
<evidence type="ECO:0008006" key="3">
    <source>
        <dbReference type="Google" id="ProtNLM"/>
    </source>
</evidence>
<evidence type="ECO:0000313" key="1">
    <source>
        <dbReference type="EMBL" id="TVT41877.1"/>
    </source>
</evidence>
<accession>A0A558BZG2</accession>
<proteinExistence type="predicted"/>
<dbReference type="Proteomes" id="UP000317624">
    <property type="component" value="Unassembled WGS sequence"/>
</dbReference>
<sequence>MQVPSPDLFSLSYEAELSLVVGRWLQDSEDSDLYPAYRQLLAEAKAHDNCRFWLLDMRQRSWHSVAFAQWFSGLLANQVVREVGAPVFVAYLASEAHRADIESVATEATLRQAAEVEFYPYFFSDEPAARDWLHYYQTHPDQKPSIRQTSEKQRG</sequence>
<reference evidence="1 2" key="1">
    <citation type="submission" date="2019-07" db="EMBL/GenBank/DDBJ databases">
        <title>Hymenobacter sp. straun FUR1 Genome sequencing and assembly.</title>
        <authorList>
            <person name="Chhetri G."/>
        </authorList>
    </citation>
    <scope>NUCLEOTIDE SEQUENCE [LARGE SCALE GENOMIC DNA]</scope>
    <source>
        <strain evidence="1 2">Fur1</strain>
    </source>
</reference>
<dbReference type="RefSeq" id="WP_144847279.1">
    <property type="nucleotide sequence ID" value="NZ_VMRJ01000002.1"/>
</dbReference>
<organism evidence="1 2">
    <name type="scientific">Hymenobacter setariae</name>
    <dbReference type="NCBI Taxonomy" id="2594794"/>
    <lineage>
        <taxon>Bacteria</taxon>
        <taxon>Pseudomonadati</taxon>
        <taxon>Bacteroidota</taxon>
        <taxon>Cytophagia</taxon>
        <taxon>Cytophagales</taxon>
        <taxon>Hymenobacteraceae</taxon>
        <taxon>Hymenobacter</taxon>
    </lineage>
</organism>
<protein>
    <recommendedName>
        <fullName evidence="3">STAS/SEC14 domain-containing protein</fullName>
    </recommendedName>
</protein>